<dbReference type="Pfam" id="PF04166">
    <property type="entry name" value="PdxA"/>
    <property type="match status" value="1"/>
</dbReference>
<feature type="non-terminal residue" evidence="4">
    <location>
        <position position="207"/>
    </location>
</feature>
<dbReference type="SUPFAM" id="SSF53659">
    <property type="entry name" value="Isocitrate/Isopropylmalate dehydrogenase-like"/>
    <property type="match status" value="1"/>
</dbReference>
<evidence type="ECO:0000256" key="3">
    <source>
        <dbReference type="ARBA" id="ARBA00023027"/>
    </source>
</evidence>
<dbReference type="PANTHER" id="PTHR30004">
    <property type="entry name" value="4-HYDROXYTHREONINE-4-PHOSPHATE DEHYDROGENASE"/>
    <property type="match status" value="1"/>
</dbReference>
<dbReference type="GO" id="GO:0046872">
    <property type="term" value="F:metal ion binding"/>
    <property type="evidence" value="ECO:0007669"/>
    <property type="project" value="UniProtKB-KW"/>
</dbReference>
<protein>
    <recommendedName>
        <fullName evidence="5">4-hydroxythreonine-4-phosphate dehydrogenase</fullName>
    </recommendedName>
</protein>
<accession>A0A383EVH1</accession>
<dbReference type="EMBL" id="UINC01228676">
    <property type="protein sequence ID" value="SVE60088.1"/>
    <property type="molecule type" value="Genomic_DNA"/>
</dbReference>
<reference evidence="4" key="1">
    <citation type="submission" date="2018-05" db="EMBL/GenBank/DDBJ databases">
        <authorList>
            <person name="Lanie J.A."/>
            <person name="Ng W.-L."/>
            <person name="Kazmierczak K.M."/>
            <person name="Andrzejewski T.M."/>
            <person name="Davidsen T.M."/>
            <person name="Wayne K.J."/>
            <person name="Tettelin H."/>
            <person name="Glass J.I."/>
            <person name="Rusch D."/>
            <person name="Podicherti R."/>
            <person name="Tsui H.-C.T."/>
            <person name="Winkler M.E."/>
        </authorList>
    </citation>
    <scope>NUCLEOTIDE SEQUENCE</scope>
</reference>
<dbReference type="Gene3D" id="3.40.718.10">
    <property type="entry name" value="Isopropylmalate Dehydrogenase"/>
    <property type="match status" value="1"/>
</dbReference>
<dbReference type="InterPro" id="IPR005255">
    <property type="entry name" value="PdxA_fam"/>
</dbReference>
<gene>
    <name evidence="4" type="ORF">METZ01_LOCUS512942</name>
</gene>
<name>A0A383EVH1_9ZZZZ</name>
<dbReference type="GO" id="GO:0008615">
    <property type="term" value="P:pyridoxine biosynthetic process"/>
    <property type="evidence" value="ECO:0007669"/>
    <property type="project" value="TreeGrafter"/>
</dbReference>
<keyword evidence="1" id="KW-0479">Metal-binding</keyword>
<dbReference type="GO" id="GO:0050570">
    <property type="term" value="F:4-hydroxythreonine-4-phosphate dehydrogenase activity"/>
    <property type="evidence" value="ECO:0007669"/>
    <property type="project" value="TreeGrafter"/>
</dbReference>
<proteinExistence type="predicted"/>
<evidence type="ECO:0008006" key="5">
    <source>
        <dbReference type="Google" id="ProtNLM"/>
    </source>
</evidence>
<dbReference type="AlphaFoldDB" id="A0A383EVH1"/>
<evidence type="ECO:0000256" key="1">
    <source>
        <dbReference type="ARBA" id="ARBA00022723"/>
    </source>
</evidence>
<organism evidence="4">
    <name type="scientific">marine metagenome</name>
    <dbReference type="NCBI Taxonomy" id="408172"/>
    <lineage>
        <taxon>unclassified sequences</taxon>
        <taxon>metagenomes</taxon>
        <taxon>ecological metagenomes</taxon>
    </lineage>
</organism>
<keyword evidence="2" id="KW-0560">Oxidoreductase</keyword>
<sequence length="207" mass="23024">MTSKKNNPRILLTSGEPAGIGPDLIIKLSQIRHDYDVTVIGDPELLSQRAKLLSIPIKIVIASENDLPKQNTSNKILKVLPVKLKTNSKPGLLDIKNVDYVIDMLNISCKYCLDNKFDALITTPIQKSIINDAGIRFSGHTEYLAKICNVDLPVMLLACQEFRVALVTTHLPLIDVPKTISSERVTKTVDLVIKEMANKFGIKRPRI</sequence>
<keyword evidence="3" id="KW-0520">NAD</keyword>
<evidence type="ECO:0000256" key="2">
    <source>
        <dbReference type="ARBA" id="ARBA00023002"/>
    </source>
</evidence>
<dbReference type="PANTHER" id="PTHR30004:SF5">
    <property type="entry name" value="4-HYDROXYTHREONINE-4-PHOSPHATE DEHYDROGENASE"/>
    <property type="match status" value="1"/>
</dbReference>
<evidence type="ECO:0000313" key="4">
    <source>
        <dbReference type="EMBL" id="SVE60088.1"/>
    </source>
</evidence>
<dbReference type="GO" id="GO:0051287">
    <property type="term" value="F:NAD binding"/>
    <property type="evidence" value="ECO:0007669"/>
    <property type="project" value="InterPro"/>
</dbReference>
<dbReference type="GO" id="GO:0042823">
    <property type="term" value="P:pyridoxal phosphate biosynthetic process"/>
    <property type="evidence" value="ECO:0007669"/>
    <property type="project" value="TreeGrafter"/>
</dbReference>